<comment type="caution">
    <text evidence="3">The sequence shown here is derived from an EMBL/GenBank/DDBJ whole genome shotgun (WGS) entry which is preliminary data.</text>
</comment>
<evidence type="ECO:0000313" key="3">
    <source>
        <dbReference type="EMBL" id="GLD54088.1"/>
    </source>
</evidence>
<keyword evidence="4" id="KW-1185">Reference proteome</keyword>
<evidence type="ECO:0000259" key="2">
    <source>
        <dbReference type="Pfam" id="PF07534"/>
    </source>
</evidence>
<accession>A0AAD3MGJ1</accession>
<dbReference type="Proteomes" id="UP001279410">
    <property type="component" value="Unassembled WGS sequence"/>
</dbReference>
<proteinExistence type="predicted"/>
<sequence length="127" mass="13900">MERYEWVVIRHPELASSIKAEEDNATSDGQNSENNSLQQPEKPAGDLSPFLSARHFNLNSKNTSMFMAGNFDSIIVGGGEGNALYIDSELNHGRTGRCATFDNPPLCAESFQVSLLEAWGFQDAMAS</sequence>
<dbReference type="PANTHER" id="PTHR23354:SF122">
    <property type="entry name" value="GTPASE-ACTIVATING PROTEIN SKYWALKER"/>
    <property type="match status" value="1"/>
</dbReference>
<feature type="domain" description="TLDc" evidence="2">
    <location>
        <begin position="54"/>
        <end position="122"/>
    </location>
</feature>
<evidence type="ECO:0000313" key="4">
    <source>
        <dbReference type="Proteomes" id="UP001279410"/>
    </source>
</evidence>
<evidence type="ECO:0000256" key="1">
    <source>
        <dbReference type="SAM" id="MobiDB-lite"/>
    </source>
</evidence>
<dbReference type="EMBL" id="BRZM01004018">
    <property type="protein sequence ID" value="GLD54088.1"/>
    <property type="molecule type" value="Genomic_DNA"/>
</dbReference>
<dbReference type="Pfam" id="PF07534">
    <property type="entry name" value="TLD"/>
    <property type="match status" value="1"/>
</dbReference>
<protein>
    <submittedName>
        <fullName evidence="3">TBC1 domain family member 24 isoform X1</fullName>
    </submittedName>
</protein>
<feature type="region of interest" description="Disordered" evidence="1">
    <location>
        <begin position="17"/>
        <end position="46"/>
    </location>
</feature>
<dbReference type="AlphaFoldDB" id="A0AAD3MGJ1"/>
<feature type="compositionally biased region" description="Polar residues" evidence="1">
    <location>
        <begin position="26"/>
        <end position="39"/>
    </location>
</feature>
<reference evidence="3" key="1">
    <citation type="submission" date="2022-08" db="EMBL/GenBank/DDBJ databases">
        <title>Genome sequencing of akame (Lates japonicus).</title>
        <authorList>
            <person name="Hashiguchi Y."/>
            <person name="Takahashi H."/>
        </authorList>
    </citation>
    <scope>NUCLEOTIDE SEQUENCE</scope>
    <source>
        <strain evidence="3">Kochi</strain>
    </source>
</reference>
<dbReference type="InterPro" id="IPR006571">
    <property type="entry name" value="TLDc_dom"/>
</dbReference>
<dbReference type="PANTHER" id="PTHR23354">
    <property type="entry name" value="NUCLEOLAR PROTEIN 7/ESTROGEN RECEPTOR COACTIVATOR-RELATED"/>
    <property type="match status" value="1"/>
</dbReference>
<organism evidence="3 4">
    <name type="scientific">Lates japonicus</name>
    <name type="common">Japanese lates</name>
    <dbReference type="NCBI Taxonomy" id="270547"/>
    <lineage>
        <taxon>Eukaryota</taxon>
        <taxon>Metazoa</taxon>
        <taxon>Chordata</taxon>
        <taxon>Craniata</taxon>
        <taxon>Vertebrata</taxon>
        <taxon>Euteleostomi</taxon>
        <taxon>Actinopterygii</taxon>
        <taxon>Neopterygii</taxon>
        <taxon>Teleostei</taxon>
        <taxon>Neoteleostei</taxon>
        <taxon>Acanthomorphata</taxon>
        <taxon>Carangaria</taxon>
        <taxon>Carangaria incertae sedis</taxon>
        <taxon>Centropomidae</taxon>
        <taxon>Lates</taxon>
    </lineage>
</organism>
<gene>
    <name evidence="3" type="ORF">AKAME5_002840400</name>
</gene>
<name>A0AAD3MGJ1_LATJO</name>